<dbReference type="GO" id="GO:0008930">
    <property type="term" value="F:methylthioadenosine nucleosidase activity"/>
    <property type="evidence" value="ECO:0007669"/>
    <property type="project" value="TreeGrafter"/>
</dbReference>
<name>A0A8E2ERB1_9PEZI</name>
<gene>
    <name evidence="3" type="ORF">AOQ84DRAFT_419851</name>
</gene>
<evidence type="ECO:0000256" key="1">
    <source>
        <dbReference type="SAM" id="MobiDB-lite"/>
    </source>
</evidence>
<dbReference type="Gene3D" id="3.40.50.1580">
    <property type="entry name" value="Nucleoside phosphorylase domain"/>
    <property type="match status" value="1"/>
</dbReference>
<dbReference type="Pfam" id="PF01048">
    <property type="entry name" value="PNP_UDP_1"/>
    <property type="match status" value="1"/>
</dbReference>
<dbReference type="GO" id="GO:0005829">
    <property type="term" value="C:cytosol"/>
    <property type="evidence" value="ECO:0007669"/>
    <property type="project" value="TreeGrafter"/>
</dbReference>
<evidence type="ECO:0000259" key="2">
    <source>
        <dbReference type="Pfam" id="PF01048"/>
    </source>
</evidence>
<dbReference type="AlphaFoldDB" id="A0A8E2ERB1"/>
<feature type="domain" description="Nucleoside phosphorylase" evidence="2">
    <location>
        <begin position="32"/>
        <end position="235"/>
    </location>
</feature>
<dbReference type="PANTHER" id="PTHR46832">
    <property type="entry name" value="5'-METHYLTHIOADENOSINE/S-ADENOSYLHOMOCYSTEINE NUCLEOSIDASE"/>
    <property type="match status" value="1"/>
</dbReference>
<dbReference type="EMBL" id="KV750779">
    <property type="protein sequence ID" value="OCL03248.1"/>
    <property type="molecule type" value="Genomic_DNA"/>
</dbReference>
<protein>
    <submittedName>
        <fullName evidence="3">Purine and uridine phosphorylase</fullName>
    </submittedName>
</protein>
<proteinExistence type="predicted"/>
<dbReference type="GO" id="GO:0019284">
    <property type="term" value="P:L-methionine salvage from S-adenosylmethionine"/>
    <property type="evidence" value="ECO:0007669"/>
    <property type="project" value="TreeGrafter"/>
</dbReference>
<dbReference type="SUPFAM" id="SSF53167">
    <property type="entry name" value="Purine and uridine phosphorylases"/>
    <property type="match status" value="1"/>
</dbReference>
<evidence type="ECO:0000313" key="4">
    <source>
        <dbReference type="Proteomes" id="UP000250140"/>
    </source>
</evidence>
<dbReference type="GO" id="GO:0009116">
    <property type="term" value="P:nucleoside metabolic process"/>
    <property type="evidence" value="ECO:0007669"/>
    <property type="project" value="InterPro"/>
</dbReference>
<feature type="region of interest" description="Disordered" evidence="1">
    <location>
        <begin position="315"/>
        <end position="335"/>
    </location>
</feature>
<evidence type="ECO:0000313" key="3">
    <source>
        <dbReference type="EMBL" id="OCL03248.1"/>
    </source>
</evidence>
<dbReference type="GO" id="GO:0008782">
    <property type="term" value="F:adenosylhomocysteine nucleosidase activity"/>
    <property type="evidence" value="ECO:0007669"/>
    <property type="project" value="TreeGrafter"/>
</dbReference>
<keyword evidence="4" id="KW-1185">Reference proteome</keyword>
<reference evidence="3 4" key="1">
    <citation type="journal article" date="2016" name="Nat. Commun.">
        <title>Ectomycorrhizal ecology is imprinted in the genome of the dominant symbiotic fungus Cenococcum geophilum.</title>
        <authorList>
            <consortium name="DOE Joint Genome Institute"/>
            <person name="Peter M."/>
            <person name="Kohler A."/>
            <person name="Ohm R.A."/>
            <person name="Kuo A."/>
            <person name="Krutzmann J."/>
            <person name="Morin E."/>
            <person name="Arend M."/>
            <person name="Barry K.W."/>
            <person name="Binder M."/>
            <person name="Choi C."/>
            <person name="Clum A."/>
            <person name="Copeland A."/>
            <person name="Grisel N."/>
            <person name="Haridas S."/>
            <person name="Kipfer T."/>
            <person name="LaButti K."/>
            <person name="Lindquist E."/>
            <person name="Lipzen A."/>
            <person name="Maire R."/>
            <person name="Meier B."/>
            <person name="Mihaltcheva S."/>
            <person name="Molinier V."/>
            <person name="Murat C."/>
            <person name="Poggeler S."/>
            <person name="Quandt C.A."/>
            <person name="Sperisen C."/>
            <person name="Tritt A."/>
            <person name="Tisserant E."/>
            <person name="Crous P.W."/>
            <person name="Henrissat B."/>
            <person name="Nehls U."/>
            <person name="Egli S."/>
            <person name="Spatafora J.W."/>
            <person name="Grigoriev I.V."/>
            <person name="Martin F.M."/>
        </authorList>
    </citation>
    <scope>NUCLEOTIDE SEQUENCE [LARGE SCALE GENOMIC DNA]</scope>
    <source>
        <strain evidence="3 4">CBS 207.34</strain>
    </source>
</reference>
<accession>A0A8E2ERB1</accession>
<dbReference type="Proteomes" id="UP000250140">
    <property type="component" value="Unassembled WGS sequence"/>
</dbReference>
<dbReference type="PANTHER" id="PTHR46832:SF1">
    <property type="entry name" value="5'-METHYLTHIOADENOSINE_S-ADENOSYLHOMOCYSTEINE NUCLEOSIDASE"/>
    <property type="match status" value="1"/>
</dbReference>
<dbReference type="InterPro" id="IPR000845">
    <property type="entry name" value="Nucleoside_phosphorylase_d"/>
</dbReference>
<dbReference type="InterPro" id="IPR035994">
    <property type="entry name" value="Nucleoside_phosphorylase_sf"/>
</dbReference>
<organism evidence="3 4">
    <name type="scientific">Glonium stellatum</name>
    <dbReference type="NCBI Taxonomy" id="574774"/>
    <lineage>
        <taxon>Eukaryota</taxon>
        <taxon>Fungi</taxon>
        <taxon>Dikarya</taxon>
        <taxon>Ascomycota</taxon>
        <taxon>Pezizomycotina</taxon>
        <taxon>Dothideomycetes</taxon>
        <taxon>Pleosporomycetidae</taxon>
        <taxon>Gloniales</taxon>
        <taxon>Gloniaceae</taxon>
        <taxon>Glonium</taxon>
    </lineage>
</organism>
<dbReference type="OrthoDB" id="1658288at2759"/>
<sequence>MENDRSEGIPADSIEVAIITALAFEGNAVDLFFDKRCRTSELPYLHNLPEFANSITVGNIRNHRIVLARTGEAGKAKASATAALVKAVFKQIKLVLVVGILAACLEFKETIKLGDVIISTGIVIYDSGTQEGDNYRQKGDGKKTDIAPFLDKLTGVWYRSELSKAAHGHLHEKLAKPPSDLEPPLKIPEKDPQMKPKVHFGYVGSGDVVIKDENFGKSIFSRNRKTIKGFEMEACGVEDSFPQKVVVIKGVSDYADLNKNDDIQQYAAYAATGYAIAFLDMRDSKTTHSQIVASEAKAFASERLEKAKNIILHGHRREPSATSSGGVLPPPKITPIPGRSVSLPSTICSCD</sequence>